<evidence type="ECO:0000313" key="5">
    <source>
        <dbReference type="Proteomes" id="UP000095605"/>
    </source>
</evidence>
<dbReference type="PANTHER" id="PTHR12857:SF0">
    <property type="entry name" value="CXXC MOTIF CONTAINING ZINC BINDING PROTEIN"/>
    <property type="match status" value="1"/>
</dbReference>
<accession>A0A1E5R8G0</accession>
<dbReference type="InterPro" id="IPR008584">
    <property type="entry name" value="CXXC_Zn-binding_euk"/>
</dbReference>
<gene>
    <name evidence="4" type="ORF">AWRI3578_g3127</name>
</gene>
<keyword evidence="2" id="KW-0479">Metal-binding</keyword>
<dbReference type="GO" id="GO:0008270">
    <property type="term" value="F:zinc ion binding"/>
    <property type="evidence" value="ECO:0007669"/>
    <property type="project" value="TreeGrafter"/>
</dbReference>
<dbReference type="SUPFAM" id="SSF141678">
    <property type="entry name" value="MAL13P1.257-like"/>
    <property type="match status" value="1"/>
</dbReference>
<protein>
    <submittedName>
        <fullName evidence="4">Uncharacterized protein</fullName>
    </submittedName>
</protein>
<sequence>MQDIEKQVFYINKIKCSSCHEVNDSKSHVVSMLDSVQDEKDNEFNFIMKCKYCSSKMTLNIQSINETLINKKFEATQDYEEDFLEKALEGKKASRTKGGFKKIDRDETANDGAILLMLDCRGCTVQEILYDENNVFTAEVAGNHSVSDLALEDMELYDYDQDNETDLSITEVVWTLIKA</sequence>
<evidence type="ECO:0000256" key="3">
    <source>
        <dbReference type="ARBA" id="ARBA00022833"/>
    </source>
</evidence>
<comment type="similarity">
    <text evidence="1">Belongs to the UPF0587 family.</text>
</comment>
<evidence type="ECO:0000256" key="1">
    <source>
        <dbReference type="ARBA" id="ARBA00007818"/>
    </source>
</evidence>
<proteinExistence type="inferred from homology"/>
<dbReference type="OrthoDB" id="10248838at2759"/>
<comment type="caution">
    <text evidence="4">The sequence shown here is derived from an EMBL/GenBank/DDBJ whole genome shotgun (WGS) entry which is preliminary data.</text>
</comment>
<keyword evidence="5" id="KW-1185">Reference proteome</keyword>
<dbReference type="AlphaFoldDB" id="A0A1E5R8G0"/>
<organism evidence="4 5">
    <name type="scientific">Hanseniaspora opuntiae</name>
    <dbReference type="NCBI Taxonomy" id="211096"/>
    <lineage>
        <taxon>Eukaryota</taxon>
        <taxon>Fungi</taxon>
        <taxon>Dikarya</taxon>
        <taxon>Ascomycota</taxon>
        <taxon>Saccharomycotina</taxon>
        <taxon>Saccharomycetes</taxon>
        <taxon>Saccharomycodales</taxon>
        <taxon>Saccharomycodaceae</taxon>
        <taxon>Hanseniaspora</taxon>
    </lineage>
</organism>
<dbReference type="Pfam" id="PF05907">
    <property type="entry name" value="CXXC_Zn-b_euk"/>
    <property type="match status" value="1"/>
</dbReference>
<dbReference type="EMBL" id="LPNL01000007">
    <property type="protein sequence ID" value="OEJ83178.1"/>
    <property type="molecule type" value="Genomic_DNA"/>
</dbReference>
<name>A0A1E5R8G0_9ASCO</name>
<dbReference type="Proteomes" id="UP000095605">
    <property type="component" value="Unassembled WGS sequence"/>
</dbReference>
<evidence type="ECO:0000313" key="4">
    <source>
        <dbReference type="EMBL" id="OEJ83178.1"/>
    </source>
</evidence>
<dbReference type="PANTHER" id="PTHR12857">
    <property type="entry name" value="CXXC MOTIF CONTAINING ZINC BINDING PROTEIN"/>
    <property type="match status" value="1"/>
</dbReference>
<reference evidence="5" key="1">
    <citation type="journal article" date="2016" name="Genome Announc.">
        <title>Genome sequences of three species of Hanseniaspora isolated from spontaneous wine fermentations.</title>
        <authorList>
            <person name="Sternes P.R."/>
            <person name="Lee D."/>
            <person name="Kutyna D.R."/>
            <person name="Borneman A.R."/>
        </authorList>
    </citation>
    <scope>NUCLEOTIDE SEQUENCE [LARGE SCALE GENOMIC DNA]</scope>
    <source>
        <strain evidence="5">AWRI3578</strain>
    </source>
</reference>
<evidence type="ECO:0000256" key="2">
    <source>
        <dbReference type="ARBA" id="ARBA00022723"/>
    </source>
</evidence>
<keyword evidence="3" id="KW-0862">Zinc</keyword>